<dbReference type="Pfam" id="PF01301">
    <property type="entry name" value="Glyco_hydro_35"/>
    <property type="match status" value="1"/>
</dbReference>
<dbReference type="InterPro" id="IPR017853">
    <property type="entry name" value="GH"/>
</dbReference>
<dbReference type="InterPro" id="IPR031330">
    <property type="entry name" value="Gly_Hdrlase_35_cat"/>
</dbReference>
<keyword evidence="7" id="KW-0732">Signal</keyword>
<dbReference type="InterPro" id="IPR048912">
    <property type="entry name" value="BetaGal1-like_ABD1"/>
</dbReference>
<dbReference type="EMBL" id="ONZQ02000014">
    <property type="protein sequence ID" value="SPO06069.1"/>
    <property type="molecule type" value="Genomic_DNA"/>
</dbReference>
<dbReference type="SUPFAM" id="SSF51445">
    <property type="entry name" value="(Trans)glycosidases"/>
    <property type="match status" value="1"/>
</dbReference>
<dbReference type="PRINTS" id="PR00742">
    <property type="entry name" value="GLHYDRLASE35"/>
</dbReference>
<feature type="domain" description="Beta-galactosidase 1-like first all-beta" evidence="9">
    <location>
        <begin position="403"/>
        <end position="513"/>
    </location>
</feature>
<comment type="similarity">
    <text evidence="1 6">Belongs to the glycosyl hydrolase 35 family.</text>
</comment>
<protein>
    <recommendedName>
        <fullName evidence="5">Beta-galactosidase</fullName>
        <ecNumber evidence="5">3.2.1.23</ecNumber>
    </recommendedName>
</protein>
<sequence length="637" mass="70464">MYLGKVLSSLAGLVALGTCSPSNLYLRAENQTAKFSYDANHFYVDGEEFIMFGGQMDPQRIPREYWGQRLQMAKSMGLNTIFSYIYWNMLEPSEGTWDFEGVNDIAAWYQAIEDAGLYAVLRPGSYICGERDWGGLPSWLGQISNMTIRDNNPQFLDYSENYLKKLEEEIRPSLANNGGPILMVQVENEYGSWGSDHSYTGALADIFRDTYDAILYTNDGGQERMLKGGHIPGILAEIDGDAYVGFPARNKFTPESCHGPLLNGEWYITWFDPWNPAVPHTTSDGDPELIAKTVKDMEWMVDGGNSFNIYMFHGGTNFGFGNGAINITRFQPFSTSYDYGAPLDETGRPSEVYLALRESLTKYNPSIPEIPDLPPLASVADFELTPVAGLFDHKPRATSADSPITMDALGQAYGFTLYEHKVKADASGTISPGDFPRDRVIVYVNDVRQGVIDRTYTWPATVDVTLKAGDKLGLFVENLGRVDYGPGLDDPEKGIVGDVTVGGEALKGWKMFTFPLEAPPQNTKKSHVSVDSNDGPPVFYKGSFETNLSGLAADTLLELPGGIKGQVWVNGQNLGRYWTIGPQQQLYLPGCFLKQDGPNEVVVLELEPRVEDRVARGLSVRTWGNNEDPDCGNCIPE</sequence>
<evidence type="ECO:0000256" key="2">
    <source>
        <dbReference type="ARBA" id="ARBA00022801"/>
    </source>
</evidence>
<evidence type="ECO:0000313" key="12">
    <source>
        <dbReference type="Proteomes" id="UP001187682"/>
    </source>
</evidence>
<dbReference type="InterPro" id="IPR001944">
    <property type="entry name" value="Glycoside_Hdrlase_35"/>
</dbReference>
<dbReference type="GO" id="GO:0004565">
    <property type="term" value="F:beta-galactosidase activity"/>
    <property type="evidence" value="ECO:0007669"/>
    <property type="project" value="UniProtKB-EC"/>
</dbReference>
<feature type="active site" description="Proton donor" evidence="4">
    <location>
        <position position="189"/>
    </location>
</feature>
<name>A0AAE8N5M2_9PEZI</name>
<feature type="domain" description="Beta-galactosidase galactose-binding" evidence="10">
    <location>
        <begin position="537"/>
        <end position="599"/>
    </location>
</feature>
<feature type="domain" description="Glycoside hydrolase 35 catalytic" evidence="8">
    <location>
        <begin position="42"/>
        <end position="362"/>
    </location>
</feature>
<dbReference type="InterPro" id="IPR008979">
    <property type="entry name" value="Galactose-bd-like_sf"/>
</dbReference>
<proteinExistence type="inferred from homology"/>
<dbReference type="EC" id="3.2.1.23" evidence="5"/>
<evidence type="ECO:0000256" key="5">
    <source>
        <dbReference type="RuleBase" id="RU000675"/>
    </source>
</evidence>
<comment type="caution">
    <text evidence="11">The sequence shown here is derived from an EMBL/GenBank/DDBJ whole genome shotgun (WGS) entry which is preliminary data.</text>
</comment>
<keyword evidence="3 5" id="KW-0326">Glycosidase</keyword>
<evidence type="ECO:0000313" key="11">
    <source>
        <dbReference type="EMBL" id="SPO06069.1"/>
    </source>
</evidence>
<evidence type="ECO:0000256" key="6">
    <source>
        <dbReference type="RuleBase" id="RU003679"/>
    </source>
</evidence>
<keyword evidence="2 5" id="KW-0378">Hydrolase</keyword>
<evidence type="ECO:0000259" key="10">
    <source>
        <dbReference type="Pfam" id="PF21467"/>
    </source>
</evidence>
<dbReference type="Pfam" id="PF21467">
    <property type="entry name" value="BetaGal_gal-bd"/>
    <property type="match status" value="1"/>
</dbReference>
<evidence type="ECO:0000259" key="9">
    <source>
        <dbReference type="Pfam" id="PF21317"/>
    </source>
</evidence>
<evidence type="ECO:0000256" key="7">
    <source>
        <dbReference type="SAM" id="SignalP"/>
    </source>
</evidence>
<feature type="chain" id="PRO_5042167779" description="Beta-galactosidase" evidence="7">
    <location>
        <begin position="20"/>
        <end position="637"/>
    </location>
</feature>
<dbReference type="AlphaFoldDB" id="A0AAE8N5M2"/>
<organism evidence="11 12">
    <name type="scientific">Cephalotrichum gorgonifer</name>
    <dbReference type="NCBI Taxonomy" id="2041049"/>
    <lineage>
        <taxon>Eukaryota</taxon>
        <taxon>Fungi</taxon>
        <taxon>Dikarya</taxon>
        <taxon>Ascomycota</taxon>
        <taxon>Pezizomycotina</taxon>
        <taxon>Sordariomycetes</taxon>
        <taxon>Hypocreomycetidae</taxon>
        <taxon>Microascales</taxon>
        <taxon>Microascaceae</taxon>
        <taxon>Cephalotrichum</taxon>
    </lineage>
</organism>
<gene>
    <name evidence="11" type="ORF">DNG_08758</name>
</gene>
<dbReference type="Gene3D" id="3.20.20.80">
    <property type="entry name" value="Glycosidases"/>
    <property type="match status" value="1"/>
</dbReference>
<reference evidence="11" key="1">
    <citation type="submission" date="2018-03" db="EMBL/GenBank/DDBJ databases">
        <authorList>
            <person name="Guldener U."/>
        </authorList>
    </citation>
    <scope>NUCLEOTIDE SEQUENCE</scope>
</reference>
<dbReference type="InterPro" id="IPR026283">
    <property type="entry name" value="B-gal_1-like"/>
</dbReference>
<dbReference type="PIRSF" id="PIRSF006336">
    <property type="entry name" value="B-gal"/>
    <property type="match status" value="1"/>
</dbReference>
<dbReference type="Gene3D" id="2.60.120.260">
    <property type="entry name" value="Galactose-binding domain-like"/>
    <property type="match status" value="2"/>
</dbReference>
<dbReference type="PANTHER" id="PTHR23421">
    <property type="entry name" value="BETA-GALACTOSIDASE RELATED"/>
    <property type="match status" value="1"/>
</dbReference>
<dbReference type="SUPFAM" id="SSF49785">
    <property type="entry name" value="Galactose-binding domain-like"/>
    <property type="match status" value="1"/>
</dbReference>
<dbReference type="Pfam" id="PF21317">
    <property type="entry name" value="BetaGal_ABD_1"/>
    <property type="match status" value="1"/>
</dbReference>
<evidence type="ECO:0000256" key="4">
    <source>
        <dbReference type="PIRSR" id="PIRSR006336-1"/>
    </source>
</evidence>
<feature type="signal peptide" evidence="7">
    <location>
        <begin position="1"/>
        <end position="19"/>
    </location>
</feature>
<dbReference type="Proteomes" id="UP001187682">
    <property type="component" value="Unassembled WGS sequence"/>
</dbReference>
<dbReference type="InterPro" id="IPR048913">
    <property type="entry name" value="BetaGal_gal-bd"/>
</dbReference>
<accession>A0AAE8N5M2</accession>
<feature type="active site" description="Nucleophile" evidence="4">
    <location>
        <position position="265"/>
    </location>
</feature>
<evidence type="ECO:0000256" key="3">
    <source>
        <dbReference type="ARBA" id="ARBA00023295"/>
    </source>
</evidence>
<dbReference type="PROSITE" id="PS01182">
    <property type="entry name" value="GLYCOSYL_HYDROL_F35"/>
    <property type="match status" value="1"/>
</dbReference>
<evidence type="ECO:0000259" key="8">
    <source>
        <dbReference type="Pfam" id="PF01301"/>
    </source>
</evidence>
<dbReference type="GO" id="GO:0005975">
    <property type="term" value="P:carbohydrate metabolic process"/>
    <property type="evidence" value="ECO:0007669"/>
    <property type="project" value="InterPro"/>
</dbReference>
<keyword evidence="12" id="KW-1185">Reference proteome</keyword>
<dbReference type="InterPro" id="IPR019801">
    <property type="entry name" value="Glyco_hydro_35_CS"/>
</dbReference>
<evidence type="ECO:0000256" key="1">
    <source>
        <dbReference type="ARBA" id="ARBA00009809"/>
    </source>
</evidence>
<comment type="catalytic activity">
    <reaction evidence="5">
        <text>Hydrolysis of terminal non-reducing beta-D-galactose residues in beta-D-galactosides.</text>
        <dbReference type="EC" id="3.2.1.23"/>
    </reaction>
</comment>